<dbReference type="EMBL" id="JABSTU010000001">
    <property type="protein sequence ID" value="KAH8039112.1"/>
    <property type="molecule type" value="Genomic_DNA"/>
</dbReference>
<accession>A0A9J6EYQ5</accession>
<evidence type="ECO:0000313" key="2">
    <source>
        <dbReference type="Proteomes" id="UP000821866"/>
    </source>
</evidence>
<protein>
    <submittedName>
        <fullName evidence="1">Uncharacterized protein</fullName>
    </submittedName>
</protein>
<keyword evidence="2" id="KW-1185">Reference proteome</keyword>
<organism evidence="1 2">
    <name type="scientific">Rhipicephalus microplus</name>
    <name type="common">Cattle tick</name>
    <name type="synonym">Boophilus microplus</name>
    <dbReference type="NCBI Taxonomy" id="6941"/>
    <lineage>
        <taxon>Eukaryota</taxon>
        <taxon>Metazoa</taxon>
        <taxon>Ecdysozoa</taxon>
        <taxon>Arthropoda</taxon>
        <taxon>Chelicerata</taxon>
        <taxon>Arachnida</taxon>
        <taxon>Acari</taxon>
        <taxon>Parasitiformes</taxon>
        <taxon>Ixodida</taxon>
        <taxon>Ixodoidea</taxon>
        <taxon>Ixodidae</taxon>
        <taxon>Rhipicephalinae</taxon>
        <taxon>Rhipicephalus</taxon>
        <taxon>Boophilus</taxon>
    </lineage>
</organism>
<gene>
    <name evidence="1" type="ORF">HPB51_005288</name>
</gene>
<dbReference type="Proteomes" id="UP000821866">
    <property type="component" value="Chromosome 1"/>
</dbReference>
<evidence type="ECO:0000313" key="1">
    <source>
        <dbReference type="EMBL" id="KAH8039112.1"/>
    </source>
</evidence>
<reference evidence="1" key="1">
    <citation type="journal article" date="2020" name="Cell">
        <title>Large-Scale Comparative Analyses of Tick Genomes Elucidate Their Genetic Diversity and Vector Capacities.</title>
        <authorList>
            <consortium name="Tick Genome and Microbiome Consortium (TIGMIC)"/>
            <person name="Jia N."/>
            <person name="Wang J."/>
            <person name="Shi W."/>
            <person name="Du L."/>
            <person name="Sun Y."/>
            <person name="Zhan W."/>
            <person name="Jiang J.F."/>
            <person name="Wang Q."/>
            <person name="Zhang B."/>
            <person name="Ji P."/>
            <person name="Bell-Sakyi L."/>
            <person name="Cui X.M."/>
            <person name="Yuan T.T."/>
            <person name="Jiang B.G."/>
            <person name="Yang W.F."/>
            <person name="Lam T.T."/>
            <person name="Chang Q.C."/>
            <person name="Ding S.J."/>
            <person name="Wang X.J."/>
            <person name="Zhu J.G."/>
            <person name="Ruan X.D."/>
            <person name="Zhao L."/>
            <person name="Wei J.T."/>
            <person name="Ye R.Z."/>
            <person name="Que T.C."/>
            <person name="Du C.H."/>
            <person name="Zhou Y.H."/>
            <person name="Cheng J.X."/>
            <person name="Dai P.F."/>
            <person name="Guo W.B."/>
            <person name="Han X.H."/>
            <person name="Huang E.J."/>
            <person name="Li L.F."/>
            <person name="Wei W."/>
            <person name="Gao Y.C."/>
            <person name="Liu J.Z."/>
            <person name="Shao H.Z."/>
            <person name="Wang X."/>
            <person name="Wang C.C."/>
            <person name="Yang T.C."/>
            <person name="Huo Q.B."/>
            <person name="Li W."/>
            <person name="Chen H.Y."/>
            <person name="Chen S.E."/>
            <person name="Zhou L.G."/>
            <person name="Ni X.B."/>
            <person name="Tian J.H."/>
            <person name="Sheng Y."/>
            <person name="Liu T."/>
            <person name="Pan Y.S."/>
            <person name="Xia L.Y."/>
            <person name="Li J."/>
            <person name="Zhao F."/>
            <person name="Cao W.C."/>
        </authorList>
    </citation>
    <scope>NUCLEOTIDE SEQUENCE</scope>
    <source>
        <strain evidence="1">Rmic-2018</strain>
    </source>
</reference>
<sequence length="85" mass="9806">MVNTAAIFEDRVNVGESDGVGLHRRRGEEQLLWQPPRQRRAARAVRVRRCGKNLIEEGLFKWRRKGGLYGQLGHHLCCLCRSHIS</sequence>
<proteinExistence type="predicted"/>
<comment type="caution">
    <text evidence="1">The sequence shown here is derived from an EMBL/GenBank/DDBJ whole genome shotgun (WGS) entry which is preliminary data.</text>
</comment>
<dbReference type="AlphaFoldDB" id="A0A9J6EYQ5"/>
<name>A0A9J6EYQ5_RHIMP</name>
<reference evidence="1" key="2">
    <citation type="submission" date="2021-09" db="EMBL/GenBank/DDBJ databases">
        <authorList>
            <person name="Jia N."/>
            <person name="Wang J."/>
            <person name="Shi W."/>
            <person name="Du L."/>
            <person name="Sun Y."/>
            <person name="Zhan W."/>
            <person name="Jiang J."/>
            <person name="Wang Q."/>
            <person name="Zhang B."/>
            <person name="Ji P."/>
            <person name="Sakyi L.B."/>
            <person name="Cui X."/>
            <person name="Yuan T."/>
            <person name="Jiang B."/>
            <person name="Yang W."/>
            <person name="Lam T.T.-Y."/>
            <person name="Chang Q."/>
            <person name="Ding S."/>
            <person name="Wang X."/>
            <person name="Zhu J."/>
            <person name="Ruan X."/>
            <person name="Zhao L."/>
            <person name="Wei J."/>
            <person name="Que T."/>
            <person name="Du C."/>
            <person name="Cheng J."/>
            <person name="Dai P."/>
            <person name="Han X."/>
            <person name="Huang E."/>
            <person name="Gao Y."/>
            <person name="Liu J."/>
            <person name="Shao H."/>
            <person name="Ye R."/>
            <person name="Li L."/>
            <person name="Wei W."/>
            <person name="Wang X."/>
            <person name="Wang C."/>
            <person name="Huo Q."/>
            <person name="Li W."/>
            <person name="Guo W."/>
            <person name="Chen H."/>
            <person name="Chen S."/>
            <person name="Zhou L."/>
            <person name="Zhou L."/>
            <person name="Ni X."/>
            <person name="Tian J."/>
            <person name="Zhou Y."/>
            <person name="Sheng Y."/>
            <person name="Liu T."/>
            <person name="Pan Y."/>
            <person name="Xia L."/>
            <person name="Li J."/>
            <person name="Zhao F."/>
            <person name="Cao W."/>
        </authorList>
    </citation>
    <scope>NUCLEOTIDE SEQUENCE</scope>
    <source>
        <strain evidence="1">Rmic-2018</strain>
        <tissue evidence="1">Larvae</tissue>
    </source>
</reference>